<name>A0A1Y3UBD6_9ACTN</name>
<dbReference type="PANTHER" id="PTHR43479:SF11">
    <property type="entry name" value="ACREF_ENVCD OPERON REPRESSOR-RELATED"/>
    <property type="match status" value="1"/>
</dbReference>
<dbReference type="SUPFAM" id="SSF46689">
    <property type="entry name" value="Homeodomain-like"/>
    <property type="match status" value="1"/>
</dbReference>
<feature type="domain" description="HTH tetR-type" evidence="3">
    <location>
        <begin position="21"/>
        <end position="81"/>
    </location>
</feature>
<evidence type="ECO:0000256" key="2">
    <source>
        <dbReference type="PROSITE-ProRule" id="PRU00335"/>
    </source>
</evidence>
<keyword evidence="1 2" id="KW-0238">DNA-binding</keyword>
<sequence>MGDEVMGDAVQGAKKLDRRVVRSRRLIIDAFERLLLKESLEDITVSAIAREADIDRKTFYQHFGSIDGLIDYVVAEEVERVLDDVERARDERGSADAEQDLHAFLKSVNEVMCRDIVLNRRFFEGIPTDRLIERLRQPFERGIIERGILSKHLPGQYVSWCVSFLFGGMLSVYRSWLLSSQEASLEEITDVINQLVIHGIESLDIAS</sequence>
<evidence type="ECO:0000256" key="1">
    <source>
        <dbReference type="ARBA" id="ARBA00023125"/>
    </source>
</evidence>
<evidence type="ECO:0000259" key="3">
    <source>
        <dbReference type="PROSITE" id="PS50977"/>
    </source>
</evidence>
<evidence type="ECO:0000313" key="5">
    <source>
        <dbReference type="Proteomes" id="UP000196560"/>
    </source>
</evidence>
<dbReference type="InterPro" id="IPR009057">
    <property type="entry name" value="Homeodomain-like_sf"/>
</dbReference>
<dbReference type="InterPro" id="IPR001647">
    <property type="entry name" value="HTH_TetR"/>
</dbReference>
<comment type="caution">
    <text evidence="4">The sequence shown here is derived from an EMBL/GenBank/DDBJ whole genome shotgun (WGS) entry which is preliminary data.</text>
</comment>
<dbReference type="InterPro" id="IPR050624">
    <property type="entry name" value="HTH-type_Tx_Regulator"/>
</dbReference>
<dbReference type="RefSeq" id="WP_087185994.1">
    <property type="nucleotide sequence ID" value="NZ_DBFZLK010000072.1"/>
</dbReference>
<gene>
    <name evidence="4" type="ORF">B5G21_03090</name>
</gene>
<reference evidence="5" key="1">
    <citation type="submission" date="2017-04" db="EMBL/GenBank/DDBJ databases">
        <title>Function of individual gut microbiota members based on whole genome sequencing of pure cultures obtained from chicken caecum.</title>
        <authorList>
            <person name="Medvecky M."/>
            <person name="Cejkova D."/>
            <person name="Polansky O."/>
            <person name="Karasova D."/>
            <person name="Kubasova T."/>
            <person name="Cizek A."/>
            <person name="Rychlik I."/>
        </authorList>
    </citation>
    <scope>NUCLEOTIDE SEQUENCE [LARGE SCALE GENOMIC DNA]</scope>
    <source>
        <strain evidence="5">An70</strain>
    </source>
</reference>
<keyword evidence="5" id="KW-1185">Reference proteome</keyword>
<dbReference type="AlphaFoldDB" id="A0A1Y3UBD6"/>
<dbReference type="EMBL" id="NFHO01000003">
    <property type="protein sequence ID" value="OUN43689.1"/>
    <property type="molecule type" value="Genomic_DNA"/>
</dbReference>
<proteinExistence type="predicted"/>
<dbReference type="STRING" id="1118060.GCA_000311845_01212"/>
<organism evidence="4 5">
    <name type="scientific">Enorma massiliensis</name>
    <dbReference type="NCBI Taxonomy" id="1472761"/>
    <lineage>
        <taxon>Bacteria</taxon>
        <taxon>Bacillati</taxon>
        <taxon>Actinomycetota</taxon>
        <taxon>Coriobacteriia</taxon>
        <taxon>Coriobacteriales</taxon>
        <taxon>Coriobacteriaceae</taxon>
        <taxon>Enorma</taxon>
    </lineage>
</organism>
<dbReference type="GO" id="GO:0003677">
    <property type="term" value="F:DNA binding"/>
    <property type="evidence" value="ECO:0007669"/>
    <property type="project" value="UniProtKB-UniRule"/>
</dbReference>
<dbReference type="Gene3D" id="1.10.357.10">
    <property type="entry name" value="Tetracycline Repressor, domain 2"/>
    <property type="match status" value="1"/>
</dbReference>
<accession>A0A1Y3UBD6</accession>
<dbReference type="PROSITE" id="PS50977">
    <property type="entry name" value="HTH_TETR_2"/>
    <property type="match status" value="1"/>
</dbReference>
<evidence type="ECO:0000313" key="4">
    <source>
        <dbReference type="EMBL" id="OUN43689.1"/>
    </source>
</evidence>
<dbReference type="PANTHER" id="PTHR43479">
    <property type="entry name" value="ACREF/ENVCD OPERON REPRESSOR-RELATED"/>
    <property type="match status" value="1"/>
</dbReference>
<dbReference type="Proteomes" id="UP000196560">
    <property type="component" value="Unassembled WGS sequence"/>
</dbReference>
<feature type="DNA-binding region" description="H-T-H motif" evidence="2">
    <location>
        <begin position="44"/>
        <end position="63"/>
    </location>
</feature>
<dbReference type="eggNOG" id="COG1309">
    <property type="taxonomic scope" value="Bacteria"/>
</dbReference>
<dbReference type="Pfam" id="PF00440">
    <property type="entry name" value="TetR_N"/>
    <property type="match status" value="1"/>
</dbReference>
<protein>
    <recommendedName>
        <fullName evidence="3">HTH tetR-type domain-containing protein</fullName>
    </recommendedName>
</protein>